<dbReference type="AlphaFoldDB" id="A0AAE3ISG3"/>
<evidence type="ECO:0000313" key="3">
    <source>
        <dbReference type="EMBL" id="MCU9612576.1"/>
    </source>
</evidence>
<dbReference type="Pfam" id="PF13731">
    <property type="entry name" value="WxL"/>
    <property type="match status" value="1"/>
</dbReference>
<feature type="chain" id="PRO_5042137595" evidence="1">
    <location>
        <begin position="30"/>
        <end position="197"/>
    </location>
</feature>
<feature type="domain" description="WxL" evidence="2">
    <location>
        <begin position="63"/>
        <end position="197"/>
    </location>
</feature>
<reference evidence="3" key="1">
    <citation type="submission" date="2022-10" db="EMBL/GenBank/DDBJ databases">
        <title>Description of Fervidibacillus gen. nov. in the family Fervidibacillaceae fam. nov. with two species, Fervidibacillus albus sp. nov., and Fervidibacillus halotolerans sp. nov., isolated from tidal flat sediments.</title>
        <authorList>
            <person name="Kwon K.K."/>
            <person name="Yang S.-H."/>
        </authorList>
    </citation>
    <scope>NUCLEOTIDE SEQUENCE</scope>
    <source>
        <strain evidence="3">JCM 19140</strain>
    </source>
</reference>
<dbReference type="Proteomes" id="UP001209318">
    <property type="component" value="Unassembled WGS sequence"/>
</dbReference>
<evidence type="ECO:0000256" key="1">
    <source>
        <dbReference type="SAM" id="SignalP"/>
    </source>
</evidence>
<dbReference type="EMBL" id="JAOUSF010000001">
    <property type="protein sequence ID" value="MCU9612576.1"/>
    <property type="molecule type" value="Genomic_DNA"/>
</dbReference>
<name>A0AAE3ISG3_9BACI</name>
<protein>
    <submittedName>
        <fullName evidence="3">WxL domain-containing protein</fullName>
    </submittedName>
</protein>
<organism evidence="3 4">
    <name type="scientific">Perspicuibacillus lycopersici</name>
    <dbReference type="NCBI Taxonomy" id="1325689"/>
    <lineage>
        <taxon>Bacteria</taxon>
        <taxon>Bacillati</taxon>
        <taxon>Bacillota</taxon>
        <taxon>Bacilli</taxon>
        <taxon>Bacillales</taxon>
        <taxon>Bacillaceae</taxon>
        <taxon>Perspicuibacillus</taxon>
    </lineage>
</organism>
<gene>
    <name evidence="3" type="ORF">OEV98_03235</name>
</gene>
<evidence type="ECO:0000259" key="2">
    <source>
        <dbReference type="Pfam" id="PF13731"/>
    </source>
</evidence>
<keyword evidence="1" id="KW-0732">Signal</keyword>
<evidence type="ECO:0000313" key="4">
    <source>
        <dbReference type="Proteomes" id="UP001209318"/>
    </source>
</evidence>
<dbReference type="RefSeq" id="WP_263071761.1">
    <property type="nucleotide sequence ID" value="NZ_JAOUSF010000001.1"/>
</dbReference>
<dbReference type="InterPro" id="IPR027994">
    <property type="entry name" value="WxL_dom"/>
</dbReference>
<accession>A0AAE3ISG3</accession>
<sequence>MKKTIFSKAVAFTAAFGLVATAFSAQSFAAETTGESTTTITGGSLTGGDIQFNTITGTLDGTRTTGEANWNISKIVNARGTGASWSLQLTLSQFQEVDSSGAVVSDGYIFNENSLKVKTSPVITQFDDSSSNPSDISTVATGVALDTGSPVQIISAGENEGMGSFEVSDLGVELSIPANAYARTYKATATVTLNETP</sequence>
<proteinExistence type="predicted"/>
<comment type="caution">
    <text evidence="3">The sequence shown here is derived from an EMBL/GenBank/DDBJ whole genome shotgun (WGS) entry which is preliminary data.</text>
</comment>
<feature type="signal peptide" evidence="1">
    <location>
        <begin position="1"/>
        <end position="29"/>
    </location>
</feature>
<keyword evidence="4" id="KW-1185">Reference proteome</keyword>